<dbReference type="PANTHER" id="PTHR21576:SF158">
    <property type="entry name" value="RIBOSOMAL RNA-PROCESSING PROTEIN 12-LIKE CONSERVED DOMAIN-CONTAINING PROTEIN"/>
    <property type="match status" value="1"/>
</dbReference>
<evidence type="ECO:0000256" key="1">
    <source>
        <dbReference type="ARBA" id="ARBA00004141"/>
    </source>
</evidence>
<feature type="transmembrane region" description="Helical" evidence="6">
    <location>
        <begin position="12"/>
        <end position="33"/>
    </location>
</feature>
<dbReference type="AlphaFoldDB" id="A0A5B8MFY2"/>
<dbReference type="Gene3D" id="1.20.1250.20">
    <property type="entry name" value="MFS general substrate transporter like domains"/>
    <property type="match status" value="2"/>
</dbReference>
<evidence type="ECO:0000256" key="2">
    <source>
        <dbReference type="ARBA" id="ARBA00022692"/>
    </source>
</evidence>
<accession>A0A5B8MFY2</accession>
<evidence type="ECO:0000256" key="6">
    <source>
        <dbReference type="SAM" id="Phobius"/>
    </source>
</evidence>
<evidence type="ECO:0000256" key="4">
    <source>
        <dbReference type="ARBA" id="ARBA00023136"/>
    </source>
</evidence>
<feature type="transmembrane region" description="Helical" evidence="6">
    <location>
        <begin position="440"/>
        <end position="463"/>
    </location>
</feature>
<sequence length="514" mass="55156">MRSHDYRRFGSLLSALYLELLGGGVYAFSVYSGKLHQLGLRQEEVQLIATSGNLGAWLLLPAGYFFDRYGPSVGILLGCVLTGLGYALLYLVFTARMTASLPLLCVGAFMAQHGGGYWDGSAVPMATKNFAPDKGLVLGLLKGFFGISASVITVLYQSYFRPNISSFILVLSVGLPAGALATILGADLTKGQILALTLEERTRVAVLGYGLLAVLVVYISCSSIYQREASYAILGSFLWVLIAGFGALYLPLRVPAEIGRRLGLNFNKSPAAEGDGDEEGERQDATLLPPSDPPEAGRQSRYGSVLRQREFWHVFVICSVVMGSGITLINNVHDLVVSLAMDGESGTAGDTYVVLISVGSCMGRAGVGLLSDSYSSVWSRPTFVLANCLLMMSAQLTLCIANLNALYVSCIVCGMAFGAMFTLLPCTLADLYGHEDFGKILGTAMFAPMLGSILFSTFLASILYNSHIPDGEPHNICKGGKCFQSTFFILSICCLCAAFLAFRLKRSTDDRARK</sequence>
<feature type="transmembrane region" description="Helical" evidence="6">
    <location>
        <begin position="406"/>
        <end position="428"/>
    </location>
</feature>
<feature type="transmembrane region" description="Helical" evidence="6">
    <location>
        <begin position="73"/>
        <end position="93"/>
    </location>
</feature>
<feature type="transmembrane region" description="Helical" evidence="6">
    <location>
        <begin position="352"/>
        <end position="370"/>
    </location>
</feature>
<feature type="transmembrane region" description="Helical" evidence="6">
    <location>
        <begin position="382"/>
        <end position="400"/>
    </location>
</feature>
<dbReference type="InterPro" id="IPR036259">
    <property type="entry name" value="MFS_trans_sf"/>
</dbReference>
<dbReference type="Pfam" id="PF06813">
    <property type="entry name" value="Nodulin-like"/>
    <property type="match status" value="1"/>
</dbReference>
<evidence type="ECO:0000256" key="5">
    <source>
        <dbReference type="SAM" id="MobiDB-lite"/>
    </source>
</evidence>
<dbReference type="STRING" id="1764295.A0A5B8MFY2"/>
<reference evidence="8 9" key="1">
    <citation type="submission" date="2018-07" db="EMBL/GenBank/DDBJ databases">
        <title>The complete nuclear genome of the prasinophyte Chloropicon primus (CCMP1205).</title>
        <authorList>
            <person name="Pombert J.-F."/>
            <person name="Otis C."/>
            <person name="Turmel M."/>
            <person name="Lemieux C."/>
        </authorList>
    </citation>
    <scope>NUCLEOTIDE SEQUENCE [LARGE SCALE GENOMIC DNA]</scope>
    <source>
        <strain evidence="8 9">CCMP1205</strain>
    </source>
</reference>
<keyword evidence="2 6" id="KW-0812">Transmembrane</keyword>
<feature type="transmembrane region" description="Helical" evidence="6">
    <location>
        <begin position="139"/>
        <end position="158"/>
    </location>
</feature>
<proteinExistence type="predicted"/>
<dbReference type="Pfam" id="PF07690">
    <property type="entry name" value="MFS_1"/>
    <property type="match status" value="1"/>
</dbReference>
<organism evidence="8 9">
    <name type="scientific">Chloropicon primus</name>
    <dbReference type="NCBI Taxonomy" id="1764295"/>
    <lineage>
        <taxon>Eukaryota</taxon>
        <taxon>Viridiplantae</taxon>
        <taxon>Chlorophyta</taxon>
        <taxon>Chloropicophyceae</taxon>
        <taxon>Chloropicales</taxon>
        <taxon>Chloropicaceae</taxon>
        <taxon>Chloropicon</taxon>
    </lineage>
</organism>
<dbReference type="GO" id="GO:0016020">
    <property type="term" value="C:membrane"/>
    <property type="evidence" value="ECO:0007669"/>
    <property type="project" value="UniProtKB-SubCell"/>
</dbReference>
<feature type="transmembrane region" description="Helical" evidence="6">
    <location>
        <begin position="164"/>
        <end position="184"/>
    </location>
</feature>
<feature type="transmembrane region" description="Helical" evidence="6">
    <location>
        <begin position="311"/>
        <end position="332"/>
    </location>
</feature>
<protein>
    <submittedName>
        <fullName evidence="8">MFS general substrate transporter</fullName>
    </submittedName>
</protein>
<evidence type="ECO:0000313" key="9">
    <source>
        <dbReference type="Proteomes" id="UP000316726"/>
    </source>
</evidence>
<feature type="transmembrane region" description="Helical" evidence="6">
    <location>
        <begin position="231"/>
        <end position="252"/>
    </location>
</feature>
<feature type="transmembrane region" description="Helical" evidence="6">
    <location>
        <begin position="204"/>
        <end position="225"/>
    </location>
</feature>
<keyword evidence="9" id="KW-1185">Reference proteome</keyword>
<name>A0A5B8MFY2_9CHLO</name>
<evidence type="ECO:0000259" key="7">
    <source>
        <dbReference type="Pfam" id="PF06813"/>
    </source>
</evidence>
<dbReference type="InterPro" id="IPR010658">
    <property type="entry name" value="Nodulin-like"/>
</dbReference>
<feature type="region of interest" description="Disordered" evidence="5">
    <location>
        <begin position="269"/>
        <end position="299"/>
    </location>
</feature>
<dbReference type="OrthoDB" id="410267at2759"/>
<evidence type="ECO:0000313" key="8">
    <source>
        <dbReference type="EMBL" id="QDZ19319.1"/>
    </source>
</evidence>
<dbReference type="PANTHER" id="PTHR21576">
    <property type="entry name" value="UNCHARACTERIZED NODULIN-LIKE PROTEIN"/>
    <property type="match status" value="1"/>
</dbReference>
<evidence type="ECO:0000256" key="3">
    <source>
        <dbReference type="ARBA" id="ARBA00022989"/>
    </source>
</evidence>
<dbReference type="GO" id="GO:0022857">
    <property type="term" value="F:transmembrane transporter activity"/>
    <property type="evidence" value="ECO:0007669"/>
    <property type="project" value="InterPro"/>
</dbReference>
<keyword evidence="4 6" id="KW-0472">Membrane</keyword>
<feature type="domain" description="Nodulin-like" evidence="7">
    <location>
        <begin position="11"/>
        <end position="241"/>
    </location>
</feature>
<dbReference type="Proteomes" id="UP000316726">
    <property type="component" value="Chromosome 2"/>
</dbReference>
<keyword evidence="3 6" id="KW-1133">Transmembrane helix</keyword>
<dbReference type="EMBL" id="CP031035">
    <property type="protein sequence ID" value="QDZ19319.1"/>
    <property type="molecule type" value="Genomic_DNA"/>
</dbReference>
<dbReference type="InterPro" id="IPR011701">
    <property type="entry name" value="MFS"/>
</dbReference>
<comment type="subcellular location">
    <subcellularLocation>
        <location evidence="1">Membrane</location>
        <topology evidence="1">Multi-pass membrane protein</topology>
    </subcellularLocation>
</comment>
<dbReference type="SUPFAM" id="SSF103473">
    <property type="entry name" value="MFS general substrate transporter"/>
    <property type="match status" value="1"/>
</dbReference>
<feature type="transmembrane region" description="Helical" evidence="6">
    <location>
        <begin position="483"/>
        <end position="504"/>
    </location>
</feature>
<gene>
    <name evidence="8" type="ORF">A3770_02p18370</name>
</gene>